<accession>A0A5N1GH08</accession>
<name>A0A5N1GH08_9LACT</name>
<evidence type="ECO:0000313" key="2">
    <source>
        <dbReference type="Proteomes" id="UP000327148"/>
    </source>
</evidence>
<proteinExistence type="predicted"/>
<dbReference type="STRING" id="119206.AWM72_04555"/>
<dbReference type="AlphaFoldDB" id="A0A5N1GH08"/>
<dbReference type="Proteomes" id="UP000327148">
    <property type="component" value="Unassembled WGS sequence"/>
</dbReference>
<sequence length="128" mass="14959">MLRRKRIYDDYDKADGYRVLVDRLWPRGVKKEAAKLDAWPKEITPSKDLRQAYHQEEVDFEAFSQAYVEELQASDEAQATCLDLARRARDHRVTLLYASKNEQENHARVLEAHLASLLKGIRTDLEDD</sequence>
<dbReference type="Pfam" id="PF22752">
    <property type="entry name" value="DUF488-N3i"/>
    <property type="match status" value="1"/>
</dbReference>
<dbReference type="InterPro" id="IPR052552">
    <property type="entry name" value="YeaO-like"/>
</dbReference>
<evidence type="ECO:0000313" key="1">
    <source>
        <dbReference type="EMBL" id="KAA9299211.1"/>
    </source>
</evidence>
<comment type="caution">
    <text evidence="1">The sequence shown here is derived from an EMBL/GenBank/DDBJ whole genome shotgun (WGS) entry which is preliminary data.</text>
</comment>
<dbReference type="PANTHER" id="PTHR36849">
    <property type="entry name" value="CYTOPLASMIC PROTEIN-RELATED"/>
    <property type="match status" value="1"/>
</dbReference>
<dbReference type="OrthoDB" id="9790745at2"/>
<reference evidence="1 2" key="1">
    <citation type="submission" date="2019-09" db="EMBL/GenBank/DDBJ databases">
        <title>Draft genome sequence assemblies of isolates from the urinary tract.</title>
        <authorList>
            <person name="Mores C.R."/>
            <person name="Putonti C."/>
            <person name="Wolfe A.J."/>
        </authorList>
    </citation>
    <scope>NUCLEOTIDE SEQUENCE [LARGE SCALE GENOMIC DNA]</scope>
    <source>
        <strain evidence="1 2">UMB623</strain>
    </source>
</reference>
<dbReference type="RefSeq" id="WP_070430631.1">
    <property type="nucleotide sequence ID" value="NZ_VYWO01000010.1"/>
</dbReference>
<protein>
    <submittedName>
        <fullName evidence="1">DUF488 family protein</fullName>
    </submittedName>
</protein>
<organism evidence="1 2">
    <name type="scientific">Aerococcus sanguinicola</name>
    <dbReference type="NCBI Taxonomy" id="119206"/>
    <lineage>
        <taxon>Bacteria</taxon>
        <taxon>Bacillati</taxon>
        <taxon>Bacillota</taxon>
        <taxon>Bacilli</taxon>
        <taxon>Lactobacillales</taxon>
        <taxon>Aerococcaceae</taxon>
        <taxon>Aerococcus</taxon>
    </lineage>
</organism>
<dbReference type="EMBL" id="VYWO01000010">
    <property type="protein sequence ID" value="KAA9299211.1"/>
    <property type="molecule type" value="Genomic_DNA"/>
</dbReference>
<gene>
    <name evidence="1" type="ORF">F6I03_09555</name>
</gene>
<dbReference type="PANTHER" id="PTHR36849:SF1">
    <property type="entry name" value="CYTOPLASMIC PROTEIN"/>
    <property type="match status" value="1"/>
</dbReference>